<dbReference type="PANTHER" id="PTHR43484:SF1">
    <property type="entry name" value="FLAGELLAR MOTOR SWITCH PROTEIN FLIN"/>
    <property type="match status" value="1"/>
</dbReference>
<comment type="subcellular location">
    <subcellularLocation>
        <location evidence="7">Cell membrane</location>
        <topology evidence="7">Peripheral membrane protein</topology>
        <orientation evidence="7">Cytoplasmic side</orientation>
    </subcellularLocation>
    <subcellularLocation>
        <location evidence="7">Bacterial flagellum basal body</location>
    </subcellularLocation>
</comment>
<evidence type="ECO:0000256" key="7">
    <source>
        <dbReference type="RuleBase" id="RU362074"/>
    </source>
</evidence>
<organism evidence="9 10">
    <name type="scientific">Acetobacter pomorum</name>
    <dbReference type="NCBI Taxonomy" id="65959"/>
    <lineage>
        <taxon>Bacteria</taxon>
        <taxon>Pseudomonadati</taxon>
        <taxon>Pseudomonadota</taxon>
        <taxon>Alphaproteobacteria</taxon>
        <taxon>Acetobacterales</taxon>
        <taxon>Acetobacteraceae</taxon>
        <taxon>Acetobacter</taxon>
    </lineage>
</organism>
<keyword evidence="7" id="KW-0975">Bacterial flagellum</keyword>
<dbReference type="InterPro" id="IPR036429">
    <property type="entry name" value="SpoA-like_sf"/>
</dbReference>
<evidence type="ECO:0000259" key="8">
    <source>
        <dbReference type="Pfam" id="PF01052"/>
    </source>
</evidence>
<evidence type="ECO:0000313" key="10">
    <source>
        <dbReference type="Proteomes" id="UP000228751"/>
    </source>
</evidence>
<keyword evidence="3 7" id="KW-1003">Cell membrane</keyword>
<dbReference type="Pfam" id="PF01052">
    <property type="entry name" value="FliMN_C"/>
    <property type="match status" value="1"/>
</dbReference>
<dbReference type="InterPro" id="IPR051469">
    <property type="entry name" value="FliN/MopA/SpaO"/>
</dbReference>
<accession>A0A2G4R8E9</accession>
<protein>
    <recommendedName>
        <fullName evidence="2 7">Flagellar motor switch protein FliN</fullName>
    </recommendedName>
</protein>
<keyword evidence="9" id="KW-0966">Cell projection</keyword>
<dbReference type="GO" id="GO:0009425">
    <property type="term" value="C:bacterial-type flagellum basal body"/>
    <property type="evidence" value="ECO:0007669"/>
    <property type="project" value="UniProtKB-SubCell"/>
</dbReference>
<dbReference type="NCBIfam" id="TIGR02480">
    <property type="entry name" value="fliN"/>
    <property type="match status" value="1"/>
</dbReference>
<dbReference type="InterPro" id="IPR001172">
    <property type="entry name" value="FliN_T3SS_HrcQb"/>
</dbReference>
<dbReference type="RefSeq" id="WP_099542173.1">
    <property type="nucleotide sequence ID" value="NZ_PEBQ01000184.1"/>
</dbReference>
<keyword evidence="4 7" id="KW-0145">Chemotaxis</keyword>
<dbReference type="GO" id="GO:0071973">
    <property type="term" value="P:bacterial-type flagellum-dependent cell motility"/>
    <property type="evidence" value="ECO:0007669"/>
    <property type="project" value="UniProtKB-UniRule"/>
</dbReference>
<keyword evidence="9" id="KW-0282">Flagellum</keyword>
<gene>
    <name evidence="9" type="primary">fliN</name>
    <name evidence="9" type="ORF">CSR02_14650</name>
</gene>
<dbReference type="OrthoDB" id="9790303at2"/>
<comment type="caution">
    <text evidence="9">The sequence shown here is derived from an EMBL/GenBank/DDBJ whole genome shotgun (WGS) entry which is preliminary data.</text>
</comment>
<keyword evidence="5 7" id="KW-0283">Flagellar rotation</keyword>
<evidence type="ECO:0000313" key="9">
    <source>
        <dbReference type="EMBL" id="PHY92863.1"/>
    </source>
</evidence>
<dbReference type="EMBL" id="PEBQ01000184">
    <property type="protein sequence ID" value="PHY92863.1"/>
    <property type="molecule type" value="Genomic_DNA"/>
</dbReference>
<feature type="domain" description="Flagellar motor switch protein FliN-like C-terminal" evidence="8">
    <location>
        <begin position="54"/>
        <end position="125"/>
    </location>
</feature>
<name>A0A2G4R8E9_9PROT</name>
<evidence type="ECO:0000256" key="1">
    <source>
        <dbReference type="ARBA" id="ARBA00009226"/>
    </source>
</evidence>
<dbReference type="GO" id="GO:0003774">
    <property type="term" value="F:cytoskeletal motor activity"/>
    <property type="evidence" value="ECO:0007669"/>
    <property type="project" value="UniProtKB-UniRule"/>
</dbReference>
<dbReference type="InterPro" id="IPR001543">
    <property type="entry name" value="FliN-like_C"/>
</dbReference>
<evidence type="ECO:0000256" key="6">
    <source>
        <dbReference type="ARBA" id="ARBA00023136"/>
    </source>
</evidence>
<comment type="function">
    <text evidence="7">FliN is one of three proteins (FliG, FliN, FliM) that form the rotor-mounted switch complex (C ring), located at the base of the basal body. This complex interacts with the CheY and CheZ chemotaxis proteins, in addition to contacting components of the motor that determine the direction of flagellar rotation.</text>
</comment>
<dbReference type="Proteomes" id="UP000228751">
    <property type="component" value="Unassembled WGS sequence"/>
</dbReference>
<sequence length="129" mass="13569">MSGPENSAPGNAASGINLEDFASDVGNTDVEPNDSGIGGDKEVINVSAIDQRQAILDVPVKITAVVGNVSMPVKDLLKLGRGAIVKLNKRLGESTDIYANDRLIARGEILIVDEDHIAVNMTEIMTGNN</sequence>
<dbReference type="PRINTS" id="PR00956">
    <property type="entry name" value="FLGMOTORFLIN"/>
</dbReference>
<comment type="similarity">
    <text evidence="1 7">Belongs to the FliN/MopA/SpaO family.</text>
</comment>
<reference evidence="9 10" key="1">
    <citation type="submission" date="2017-10" db="EMBL/GenBank/DDBJ databases">
        <title>Genomic analysis of the genus Acetobacter.</title>
        <authorList>
            <person name="Kim K.H."/>
            <person name="Chun B.H."/>
            <person name="Son A.R."/>
            <person name="Jeon C.O."/>
        </authorList>
    </citation>
    <scope>NUCLEOTIDE SEQUENCE [LARGE SCALE GENOMIC DNA]</scope>
    <source>
        <strain evidence="9 10">LHT 2458</strain>
    </source>
</reference>
<evidence type="ECO:0000256" key="3">
    <source>
        <dbReference type="ARBA" id="ARBA00022475"/>
    </source>
</evidence>
<dbReference type="InterPro" id="IPR012826">
    <property type="entry name" value="FliN"/>
</dbReference>
<dbReference type="SUPFAM" id="SSF101801">
    <property type="entry name" value="Surface presentation of antigens (SPOA)"/>
    <property type="match status" value="1"/>
</dbReference>
<dbReference type="PANTHER" id="PTHR43484">
    <property type="match status" value="1"/>
</dbReference>
<dbReference type="GO" id="GO:0005886">
    <property type="term" value="C:plasma membrane"/>
    <property type="evidence" value="ECO:0007669"/>
    <property type="project" value="UniProtKB-SubCell"/>
</dbReference>
<evidence type="ECO:0000256" key="5">
    <source>
        <dbReference type="ARBA" id="ARBA00022779"/>
    </source>
</evidence>
<dbReference type="AlphaFoldDB" id="A0A2G4R8E9"/>
<keyword evidence="6 7" id="KW-0472">Membrane</keyword>
<keyword evidence="10" id="KW-1185">Reference proteome</keyword>
<evidence type="ECO:0000256" key="4">
    <source>
        <dbReference type="ARBA" id="ARBA00022500"/>
    </source>
</evidence>
<keyword evidence="9" id="KW-0969">Cilium</keyword>
<proteinExistence type="inferred from homology"/>
<dbReference type="Gene3D" id="2.30.330.10">
    <property type="entry name" value="SpoA-like"/>
    <property type="match status" value="1"/>
</dbReference>
<evidence type="ECO:0000256" key="2">
    <source>
        <dbReference type="ARBA" id="ARBA00021897"/>
    </source>
</evidence>
<dbReference type="GO" id="GO:0006935">
    <property type="term" value="P:chemotaxis"/>
    <property type="evidence" value="ECO:0007669"/>
    <property type="project" value="UniProtKB-KW"/>
</dbReference>